<protein>
    <submittedName>
        <fullName evidence="1">HAD family phosphatase</fullName>
    </submittedName>
</protein>
<proteinExistence type="predicted"/>
<name>A0A3R6EH49_9BACT</name>
<dbReference type="Pfam" id="PF00702">
    <property type="entry name" value="Hydrolase"/>
    <property type="match status" value="1"/>
</dbReference>
<dbReference type="Gene3D" id="3.40.50.1000">
    <property type="entry name" value="HAD superfamily/HAD-like"/>
    <property type="match status" value="1"/>
</dbReference>
<evidence type="ECO:0000313" key="1">
    <source>
        <dbReference type="EMBL" id="RHH85420.1"/>
    </source>
</evidence>
<dbReference type="PANTHER" id="PTHR43611:SF3">
    <property type="entry name" value="FLAVIN MONONUCLEOTIDE HYDROLASE 1, CHLOROPLATIC"/>
    <property type="match status" value="1"/>
</dbReference>
<dbReference type="InterPro" id="IPR036412">
    <property type="entry name" value="HAD-like_sf"/>
</dbReference>
<sequence length="206" mass="24082">MIKTVIFDMGGVIITLDENEAGKRFIELGMKEFAEKMNPYKQVGLNGQLEEGKISEEEYRREVCKKIGREVTFEELQHCWLGYMKEIPERNLVTLRNLKKQGYRVILLSNTNPYVSAWVDSEAFSADGHPIGDYFDAMYRSYEVKYMKPDENFFRYVLSQEQIMPEECLFIDDGPRNCCAASELGLFTYCPQNGEDWCDKIYEHLK</sequence>
<dbReference type="EMBL" id="QRKB01000001">
    <property type="protein sequence ID" value="RHH85420.1"/>
    <property type="molecule type" value="Genomic_DNA"/>
</dbReference>
<dbReference type="CDD" id="cd02603">
    <property type="entry name" value="HAD_sEH-N_like"/>
    <property type="match status" value="1"/>
</dbReference>
<dbReference type="SUPFAM" id="SSF56784">
    <property type="entry name" value="HAD-like"/>
    <property type="match status" value="1"/>
</dbReference>
<dbReference type="Proteomes" id="UP000284548">
    <property type="component" value="Unassembled WGS sequence"/>
</dbReference>
<dbReference type="InterPro" id="IPR006439">
    <property type="entry name" value="HAD-SF_hydro_IA"/>
</dbReference>
<accession>A0A3R6EH49</accession>
<dbReference type="NCBIfam" id="TIGR01509">
    <property type="entry name" value="HAD-SF-IA-v3"/>
    <property type="match status" value="1"/>
</dbReference>
<dbReference type="PANTHER" id="PTHR43611">
    <property type="entry name" value="ALPHA-D-GLUCOSE 1-PHOSPHATE PHOSPHATASE"/>
    <property type="match status" value="1"/>
</dbReference>
<evidence type="ECO:0000313" key="2">
    <source>
        <dbReference type="Proteomes" id="UP000284548"/>
    </source>
</evidence>
<dbReference type="AlphaFoldDB" id="A0A3R6EH49"/>
<dbReference type="SFLD" id="SFLDS00003">
    <property type="entry name" value="Haloacid_Dehalogenase"/>
    <property type="match status" value="1"/>
</dbReference>
<reference evidence="1 2" key="1">
    <citation type="submission" date="2018-08" db="EMBL/GenBank/DDBJ databases">
        <title>A genome reference for cultivated species of the human gut microbiota.</title>
        <authorList>
            <person name="Zou Y."/>
            <person name="Xue W."/>
            <person name="Luo G."/>
        </authorList>
    </citation>
    <scope>NUCLEOTIDE SEQUENCE [LARGE SCALE GENOMIC DNA]</scope>
    <source>
        <strain evidence="1 2">AM16-54</strain>
    </source>
</reference>
<dbReference type="InterPro" id="IPR023198">
    <property type="entry name" value="PGP-like_dom2"/>
</dbReference>
<gene>
    <name evidence="1" type="ORF">DW192_01420</name>
</gene>
<organism evidence="1 2">
    <name type="scientific">Segatella copri</name>
    <dbReference type="NCBI Taxonomy" id="165179"/>
    <lineage>
        <taxon>Bacteria</taxon>
        <taxon>Pseudomonadati</taxon>
        <taxon>Bacteroidota</taxon>
        <taxon>Bacteroidia</taxon>
        <taxon>Bacteroidales</taxon>
        <taxon>Prevotellaceae</taxon>
        <taxon>Segatella</taxon>
    </lineage>
</organism>
<dbReference type="Gene3D" id="1.10.150.240">
    <property type="entry name" value="Putative phosphatase, domain 2"/>
    <property type="match status" value="1"/>
</dbReference>
<dbReference type="SFLD" id="SFLDG01129">
    <property type="entry name" value="C1.5:_HAD__Beta-PGM__Phosphata"/>
    <property type="match status" value="1"/>
</dbReference>
<dbReference type="RefSeq" id="WP_118253321.1">
    <property type="nucleotide sequence ID" value="NZ_QRKB01000001.1"/>
</dbReference>
<comment type="caution">
    <text evidence="1">The sequence shown here is derived from an EMBL/GenBank/DDBJ whole genome shotgun (WGS) entry which is preliminary data.</text>
</comment>
<dbReference type="InterPro" id="IPR023214">
    <property type="entry name" value="HAD_sf"/>
</dbReference>